<dbReference type="SUPFAM" id="SSF56801">
    <property type="entry name" value="Acetyl-CoA synthetase-like"/>
    <property type="match status" value="1"/>
</dbReference>
<dbReference type="PANTHER" id="PTHR43767:SF1">
    <property type="entry name" value="NONRIBOSOMAL PEPTIDE SYNTHASE PES1 (EUROFUNG)-RELATED"/>
    <property type="match status" value="1"/>
</dbReference>
<feature type="domain" description="AMP-binding enzyme C-terminal" evidence="2">
    <location>
        <begin position="395"/>
        <end position="464"/>
    </location>
</feature>
<dbReference type="PANTHER" id="PTHR43767">
    <property type="entry name" value="LONG-CHAIN-FATTY-ACID--COA LIGASE"/>
    <property type="match status" value="1"/>
</dbReference>
<dbReference type="STRING" id="1765722.AT728_23040"/>
<evidence type="ECO:0000259" key="2">
    <source>
        <dbReference type="Pfam" id="PF13193"/>
    </source>
</evidence>
<dbReference type="Pfam" id="PF00501">
    <property type="entry name" value="AMP-binding"/>
    <property type="match status" value="1"/>
</dbReference>
<gene>
    <name evidence="3" type="ORF">AT728_23040</name>
</gene>
<keyword evidence="4" id="KW-1185">Reference proteome</keyword>
<dbReference type="InterPro" id="IPR020845">
    <property type="entry name" value="AMP-binding_CS"/>
</dbReference>
<sequence length="483" mass="50846">MAGQREPVGGGLPGPVDPADLVGRLLGAHPGHLPCLVHGDHVLTRAENADAVAFEASVFAAHGIGAGDTVLVQVPPSYTQIQVVLALWRLGAQVLLVDHRLKPPEVAALRSLCRPRFVVDSGVTGVSPLGFQARYELVTTRCPDGRLRASGHGLVQFSSGSTGLPKAIGRTAASLAAEVDRFTRIEGMPVRGESVLLLSSTAHSFGLVAGLLHSLAAGVTVVFARRVAARDILAAAEQHRVQAVFGTPFHYELLGTARELPALPALRAAVSGGEIMPPETAERFADRFGVRVGESYGTTETGVVTMDVGGTTRPSVGRAAPGVRLRVRAGEAEVWLPDGSPYLFTSDDGTHGDRYEDHWLRTRDRAELAPDGTLRLLGRGDSVVIVGGLNVDLGEVETALRGHPGVTGAVVVHSGAIEAYVTTRAGGGPAAAELLRWCRERLADYKTPRVVRVLPDLPRTSNGKLVRRHDVLLAACASAPADN</sequence>
<dbReference type="InterPro" id="IPR025110">
    <property type="entry name" value="AMP-bd_C"/>
</dbReference>
<dbReference type="Gene3D" id="3.30.300.30">
    <property type="match status" value="1"/>
</dbReference>
<dbReference type="InterPro" id="IPR050237">
    <property type="entry name" value="ATP-dep_AMP-bd_enzyme"/>
</dbReference>
<dbReference type="PROSITE" id="PS00455">
    <property type="entry name" value="AMP_BINDING"/>
    <property type="match status" value="1"/>
</dbReference>
<feature type="domain" description="AMP-dependent synthetase/ligase" evidence="1">
    <location>
        <begin position="30"/>
        <end position="339"/>
    </location>
</feature>
<organism evidence="3 4">
    <name type="scientific">Streptomyces silvensis</name>
    <dbReference type="NCBI Taxonomy" id="1765722"/>
    <lineage>
        <taxon>Bacteria</taxon>
        <taxon>Bacillati</taxon>
        <taxon>Actinomycetota</taxon>
        <taxon>Actinomycetes</taxon>
        <taxon>Kitasatosporales</taxon>
        <taxon>Streptomycetaceae</taxon>
        <taxon>Streptomyces</taxon>
    </lineage>
</organism>
<dbReference type="InterPro" id="IPR000873">
    <property type="entry name" value="AMP-dep_synth/lig_dom"/>
</dbReference>
<reference evidence="3 4" key="1">
    <citation type="submission" date="2015-12" db="EMBL/GenBank/DDBJ databases">
        <title>Draft genome sequence of Streptomyces silvensis ATCC 53525, a producer of novel hormone antagonists.</title>
        <authorList>
            <person name="Johnston C.W."/>
            <person name="Li Y."/>
            <person name="Magarvey N.A."/>
        </authorList>
    </citation>
    <scope>NUCLEOTIDE SEQUENCE [LARGE SCALE GENOMIC DNA]</scope>
    <source>
        <strain evidence="3 4">ATCC 53525</strain>
    </source>
</reference>
<dbReference type="Gene3D" id="3.40.50.12780">
    <property type="entry name" value="N-terminal domain of ligase-like"/>
    <property type="match status" value="1"/>
</dbReference>
<proteinExistence type="predicted"/>
<dbReference type="CDD" id="cd04433">
    <property type="entry name" value="AFD_class_I"/>
    <property type="match status" value="1"/>
</dbReference>
<dbReference type="OrthoDB" id="3802565at2"/>
<dbReference type="InterPro" id="IPR045851">
    <property type="entry name" value="AMP-bd_C_sf"/>
</dbReference>
<dbReference type="InterPro" id="IPR042099">
    <property type="entry name" value="ANL_N_sf"/>
</dbReference>
<dbReference type="Proteomes" id="UP000054804">
    <property type="component" value="Unassembled WGS sequence"/>
</dbReference>
<dbReference type="GO" id="GO:0016878">
    <property type="term" value="F:acid-thiol ligase activity"/>
    <property type="evidence" value="ECO:0007669"/>
    <property type="project" value="UniProtKB-ARBA"/>
</dbReference>
<dbReference type="EMBL" id="LOCL01000036">
    <property type="protein sequence ID" value="KUF16879.1"/>
    <property type="molecule type" value="Genomic_DNA"/>
</dbReference>
<dbReference type="AlphaFoldDB" id="A0A0W7X2A0"/>
<dbReference type="Pfam" id="PF13193">
    <property type="entry name" value="AMP-binding_C"/>
    <property type="match status" value="1"/>
</dbReference>
<comment type="caution">
    <text evidence="3">The sequence shown here is derived from an EMBL/GenBank/DDBJ whole genome shotgun (WGS) entry which is preliminary data.</text>
</comment>
<protein>
    <submittedName>
        <fullName evidence="3">Secondary metabolite synthesis protein</fullName>
    </submittedName>
</protein>
<evidence type="ECO:0000313" key="4">
    <source>
        <dbReference type="Proteomes" id="UP000054804"/>
    </source>
</evidence>
<name>A0A0W7X2A0_9ACTN</name>
<evidence type="ECO:0000313" key="3">
    <source>
        <dbReference type="EMBL" id="KUF16879.1"/>
    </source>
</evidence>
<evidence type="ECO:0000259" key="1">
    <source>
        <dbReference type="Pfam" id="PF00501"/>
    </source>
</evidence>
<accession>A0A0W7X2A0</accession>